<dbReference type="AlphaFoldDB" id="A0A2K9HJS7"/>
<feature type="domain" description="DhaL" evidence="1">
    <location>
        <begin position="1"/>
        <end position="188"/>
    </location>
</feature>
<evidence type="ECO:0000259" key="1">
    <source>
        <dbReference type="PROSITE" id="PS51480"/>
    </source>
</evidence>
<organism evidence="2 3">
    <name type="scientific">Companilactobacillus alimentarius DSM 20249</name>
    <dbReference type="NCBI Taxonomy" id="1423720"/>
    <lineage>
        <taxon>Bacteria</taxon>
        <taxon>Bacillati</taxon>
        <taxon>Bacillota</taxon>
        <taxon>Bacilli</taxon>
        <taxon>Lactobacillales</taxon>
        <taxon>Lactobacillaceae</taxon>
        <taxon>Companilactobacillus</taxon>
    </lineage>
</organism>
<dbReference type="InterPro" id="IPR019986">
    <property type="entry name" value="YloV-like"/>
</dbReference>
<dbReference type="GO" id="GO:0006071">
    <property type="term" value="P:glycerol metabolic process"/>
    <property type="evidence" value="ECO:0007669"/>
    <property type="project" value="InterPro"/>
</dbReference>
<dbReference type="STRING" id="1423720.FC67_GL002107"/>
<dbReference type="Pfam" id="PF21645">
    <property type="entry name" value="FakA-like_M"/>
    <property type="match status" value="1"/>
</dbReference>
<dbReference type="SUPFAM" id="SSF101473">
    <property type="entry name" value="DhaL-like"/>
    <property type="match status" value="1"/>
</dbReference>
<dbReference type="SMART" id="SM01120">
    <property type="entry name" value="Dak2"/>
    <property type="match status" value="1"/>
</dbReference>
<dbReference type="GO" id="GO:0004371">
    <property type="term" value="F:glycerone kinase activity"/>
    <property type="evidence" value="ECO:0007669"/>
    <property type="project" value="InterPro"/>
</dbReference>
<accession>A0A2K9HJS7</accession>
<dbReference type="InterPro" id="IPR036117">
    <property type="entry name" value="DhaL_dom_sf"/>
</dbReference>
<protein>
    <recommendedName>
        <fullName evidence="1">DhaL domain-containing protein</fullName>
    </recommendedName>
</protein>
<dbReference type="InterPro" id="IPR004007">
    <property type="entry name" value="DhaL_dom"/>
</dbReference>
<sequence length="547" mass="59704">MVRVASHRLEKNAKFVNSLNVFPVPDGDTGTNMSLTIQSGFKAVNESESNNVGILGKALAKGLLMGARGNSGVITSQIFRGFSKSIEAKDTLTAMDLAKAFDDGVKTAYKAVMKPVEGTILTVARFGAEAAMKKVESTNDTIEIMQAVVEGSKEGLEKTPSLLPVLKEVGVVDSGGQGLVFIYEGFLEGLSGQTTVDEEYVPDERDMTEMVNATHHQTAQGHFNTDEIKNGYCTEMMVELGKNPTSDEKFDNNKLRDYLDKIGDSLICVADDEVVKVHVHTNYPYKVWEAGRKYGSLSKIKIDNMRLQHETILEEDEPLQEETNNKQKQIDYAVIAVSSGAGLTKLFESLGVTHVINGGQTMNPSTNDIVNAINQSNAKRALVLPNNGNIVMAAKQAVDLADIPVAIVKTKTISQGMTAMLSFNPESDLEENKDNMEDSLDTVKSGQITQAIRDTEIDGLKISKGHYMGIVDGKILVDDSDIIAGTERMLDKMIDEDSEVITILVGQDGNTDDAQKISDYLDNKYSDLETEIHQGDQPVYPYLISVE</sequence>
<name>A0A2K9HJS7_9LACO</name>
<dbReference type="Pfam" id="PF13684">
    <property type="entry name" value="FakA-like_C"/>
    <property type="match status" value="1"/>
</dbReference>
<dbReference type="KEGG" id="lali:LA20249_03995"/>
<evidence type="ECO:0000313" key="3">
    <source>
        <dbReference type="Proteomes" id="UP000234653"/>
    </source>
</evidence>
<evidence type="ECO:0000313" key="2">
    <source>
        <dbReference type="EMBL" id="AUI72780.1"/>
    </source>
</evidence>
<dbReference type="NCBIfam" id="TIGR03599">
    <property type="entry name" value="YloV"/>
    <property type="match status" value="1"/>
</dbReference>
<dbReference type="SMART" id="SM01121">
    <property type="entry name" value="Dak1_2"/>
    <property type="match status" value="1"/>
</dbReference>
<dbReference type="PANTHER" id="PTHR33434:SF4">
    <property type="entry name" value="PHOSPHATASE PROTEIN"/>
    <property type="match status" value="1"/>
</dbReference>
<dbReference type="InterPro" id="IPR050270">
    <property type="entry name" value="DegV_domain_contain"/>
</dbReference>
<dbReference type="EMBL" id="CP018867">
    <property type="protein sequence ID" value="AUI72780.1"/>
    <property type="molecule type" value="Genomic_DNA"/>
</dbReference>
<dbReference type="PANTHER" id="PTHR33434">
    <property type="entry name" value="DEGV DOMAIN-CONTAINING PROTEIN DR_1986-RELATED"/>
    <property type="match status" value="1"/>
</dbReference>
<proteinExistence type="predicted"/>
<dbReference type="Proteomes" id="UP000234653">
    <property type="component" value="Chromosome"/>
</dbReference>
<dbReference type="Pfam" id="PF02734">
    <property type="entry name" value="Dak2"/>
    <property type="match status" value="1"/>
</dbReference>
<dbReference type="PROSITE" id="PS51480">
    <property type="entry name" value="DHAL"/>
    <property type="match status" value="1"/>
</dbReference>
<dbReference type="InterPro" id="IPR033470">
    <property type="entry name" value="FakA-like_C"/>
</dbReference>
<reference evidence="2 3" key="1">
    <citation type="submission" date="2016-12" db="EMBL/GenBank/DDBJ databases">
        <title>The whole genome sequencing and assembly of Lactobacillus alimentarius DSM 20249T strain.</title>
        <authorList>
            <person name="Lee Y.-J."/>
            <person name="Yi H."/>
            <person name="Bahn Y.-S."/>
            <person name="Kim J.F."/>
            <person name="Lee D.-W."/>
        </authorList>
    </citation>
    <scope>NUCLEOTIDE SEQUENCE [LARGE SCALE GENOMIC DNA]</scope>
    <source>
        <strain evidence="2 3">DSM 20249</strain>
    </source>
</reference>
<dbReference type="Gene3D" id="1.25.40.340">
    <property type="match status" value="1"/>
</dbReference>
<dbReference type="InterPro" id="IPR048394">
    <property type="entry name" value="FakA-like_M"/>
</dbReference>
<gene>
    <name evidence="2" type="ORF">LA20249_03995</name>
</gene>
<keyword evidence="3" id="KW-1185">Reference proteome</keyword>